<sequence>MSESTEEVMEEIDDVRGVDSGPGFGRTSPDNIKLRRTNSEFVRKHLQINRLENKVFAAGLQLVGIRIAWSLFET</sequence>
<proteinExistence type="predicted"/>
<comment type="caution">
    <text evidence="2">The sequence shown here is derived from an EMBL/GenBank/DDBJ whole genome shotgun (WGS) entry which is preliminary data.</text>
</comment>
<evidence type="ECO:0000313" key="3">
    <source>
        <dbReference type="Proteomes" id="UP000828390"/>
    </source>
</evidence>
<feature type="compositionally biased region" description="Acidic residues" evidence="1">
    <location>
        <begin position="1"/>
        <end position="13"/>
    </location>
</feature>
<protein>
    <submittedName>
        <fullName evidence="2">Uncharacterized protein</fullName>
    </submittedName>
</protein>
<evidence type="ECO:0000256" key="1">
    <source>
        <dbReference type="SAM" id="MobiDB-lite"/>
    </source>
</evidence>
<dbReference type="EMBL" id="JAIWYP010000010">
    <property type="protein sequence ID" value="KAH3751376.1"/>
    <property type="molecule type" value="Genomic_DNA"/>
</dbReference>
<reference evidence="2" key="2">
    <citation type="submission" date="2020-11" db="EMBL/GenBank/DDBJ databases">
        <authorList>
            <person name="McCartney M.A."/>
            <person name="Auch B."/>
            <person name="Kono T."/>
            <person name="Mallez S."/>
            <person name="Becker A."/>
            <person name="Gohl D.M."/>
            <person name="Silverstein K.A.T."/>
            <person name="Koren S."/>
            <person name="Bechman K.B."/>
            <person name="Herman A."/>
            <person name="Abrahante J.E."/>
            <person name="Garbe J."/>
        </authorList>
    </citation>
    <scope>NUCLEOTIDE SEQUENCE</scope>
    <source>
        <strain evidence="2">Duluth1</strain>
        <tissue evidence="2">Whole animal</tissue>
    </source>
</reference>
<organism evidence="2 3">
    <name type="scientific">Dreissena polymorpha</name>
    <name type="common">Zebra mussel</name>
    <name type="synonym">Mytilus polymorpha</name>
    <dbReference type="NCBI Taxonomy" id="45954"/>
    <lineage>
        <taxon>Eukaryota</taxon>
        <taxon>Metazoa</taxon>
        <taxon>Spiralia</taxon>
        <taxon>Lophotrochozoa</taxon>
        <taxon>Mollusca</taxon>
        <taxon>Bivalvia</taxon>
        <taxon>Autobranchia</taxon>
        <taxon>Heteroconchia</taxon>
        <taxon>Euheterodonta</taxon>
        <taxon>Imparidentia</taxon>
        <taxon>Neoheterodontei</taxon>
        <taxon>Myida</taxon>
        <taxon>Dreissenoidea</taxon>
        <taxon>Dreissenidae</taxon>
        <taxon>Dreissena</taxon>
    </lineage>
</organism>
<name>A0A9D4I624_DREPO</name>
<reference evidence="2" key="1">
    <citation type="journal article" date="2019" name="bioRxiv">
        <title>The Genome of the Zebra Mussel, Dreissena polymorpha: A Resource for Invasive Species Research.</title>
        <authorList>
            <person name="McCartney M.A."/>
            <person name="Auch B."/>
            <person name="Kono T."/>
            <person name="Mallez S."/>
            <person name="Zhang Y."/>
            <person name="Obille A."/>
            <person name="Becker A."/>
            <person name="Abrahante J.E."/>
            <person name="Garbe J."/>
            <person name="Badalamenti J.P."/>
            <person name="Herman A."/>
            <person name="Mangelson H."/>
            <person name="Liachko I."/>
            <person name="Sullivan S."/>
            <person name="Sone E.D."/>
            <person name="Koren S."/>
            <person name="Silverstein K.A.T."/>
            <person name="Beckman K.B."/>
            <person name="Gohl D.M."/>
        </authorList>
    </citation>
    <scope>NUCLEOTIDE SEQUENCE</scope>
    <source>
        <strain evidence="2">Duluth1</strain>
        <tissue evidence="2">Whole animal</tissue>
    </source>
</reference>
<dbReference type="Proteomes" id="UP000828390">
    <property type="component" value="Unassembled WGS sequence"/>
</dbReference>
<gene>
    <name evidence="2" type="ORF">DPMN_185930</name>
</gene>
<feature type="region of interest" description="Disordered" evidence="1">
    <location>
        <begin position="1"/>
        <end position="30"/>
    </location>
</feature>
<evidence type="ECO:0000313" key="2">
    <source>
        <dbReference type="EMBL" id="KAH3751376.1"/>
    </source>
</evidence>
<accession>A0A9D4I624</accession>
<keyword evidence="3" id="KW-1185">Reference proteome</keyword>
<dbReference type="AlphaFoldDB" id="A0A9D4I624"/>